<dbReference type="OrthoDB" id="573671at2"/>
<comment type="caution">
    <text evidence="2">The sequence shown here is derived from an EMBL/GenBank/DDBJ whole genome shotgun (WGS) entry which is preliminary data.</text>
</comment>
<evidence type="ECO:0000313" key="2">
    <source>
        <dbReference type="EMBL" id="PSB02582.1"/>
    </source>
</evidence>
<evidence type="ECO:0000256" key="1">
    <source>
        <dbReference type="SAM" id="Coils"/>
    </source>
</evidence>
<sequence length="98" mass="11866">MTQPREPDDRGLDRTLRAFNRRISRLEDTQVTWGELNDSFDRVYEEIDDLQAEMNERFDRLEGRFDRLEGRFDRLEGRFAELERKFDIVMRHITGQGN</sequence>
<keyword evidence="1" id="KW-0175">Coiled coil</keyword>
<keyword evidence="3" id="KW-1185">Reference proteome</keyword>
<proteinExistence type="predicted"/>
<evidence type="ECO:0000313" key="3">
    <source>
        <dbReference type="Proteomes" id="UP000238762"/>
    </source>
</evidence>
<evidence type="ECO:0008006" key="4">
    <source>
        <dbReference type="Google" id="ProtNLM"/>
    </source>
</evidence>
<name>A0A2T1C2V0_9CYAN</name>
<dbReference type="Gene3D" id="1.20.5.170">
    <property type="match status" value="1"/>
</dbReference>
<dbReference type="RefSeq" id="WP_106288969.1">
    <property type="nucleotide sequence ID" value="NZ_CAWNTC010000053.1"/>
</dbReference>
<reference evidence="2 3" key="2">
    <citation type="submission" date="2018-03" db="EMBL/GenBank/DDBJ databases">
        <title>The ancient ancestry and fast evolution of plastids.</title>
        <authorList>
            <person name="Moore K.R."/>
            <person name="Magnabosco C."/>
            <person name="Momper L."/>
            <person name="Gold D.A."/>
            <person name="Bosak T."/>
            <person name="Fournier G.P."/>
        </authorList>
    </citation>
    <scope>NUCLEOTIDE SEQUENCE [LARGE SCALE GENOMIC DNA]</scope>
    <source>
        <strain evidence="2 3">CCAP 1448/3</strain>
    </source>
</reference>
<dbReference type="EMBL" id="PVWJ01000055">
    <property type="protein sequence ID" value="PSB02582.1"/>
    <property type="molecule type" value="Genomic_DNA"/>
</dbReference>
<dbReference type="SUPFAM" id="SSF57997">
    <property type="entry name" value="Tropomyosin"/>
    <property type="match status" value="1"/>
</dbReference>
<dbReference type="Proteomes" id="UP000238762">
    <property type="component" value="Unassembled WGS sequence"/>
</dbReference>
<reference evidence="2 3" key="1">
    <citation type="submission" date="2018-02" db="EMBL/GenBank/DDBJ databases">
        <authorList>
            <person name="Cohen D.B."/>
            <person name="Kent A.D."/>
        </authorList>
    </citation>
    <scope>NUCLEOTIDE SEQUENCE [LARGE SCALE GENOMIC DNA]</scope>
    <source>
        <strain evidence="2 3">CCAP 1448/3</strain>
    </source>
</reference>
<dbReference type="AlphaFoldDB" id="A0A2T1C2V0"/>
<feature type="coiled-coil region" evidence="1">
    <location>
        <begin position="51"/>
        <end position="85"/>
    </location>
</feature>
<protein>
    <recommendedName>
        <fullName evidence="4">DUF4164 domain-containing protein</fullName>
    </recommendedName>
</protein>
<accession>A0A2T1C2V0</accession>
<organism evidence="2 3">
    <name type="scientific">Merismopedia glauca CCAP 1448/3</name>
    <dbReference type="NCBI Taxonomy" id="1296344"/>
    <lineage>
        <taxon>Bacteria</taxon>
        <taxon>Bacillati</taxon>
        <taxon>Cyanobacteriota</taxon>
        <taxon>Cyanophyceae</taxon>
        <taxon>Synechococcales</taxon>
        <taxon>Merismopediaceae</taxon>
        <taxon>Merismopedia</taxon>
    </lineage>
</organism>
<gene>
    <name evidence="2" type="ORF">C7B64_12400</name>
</gene>